<name>A0ABN7AUW1_9HEMI</name>
<feature type="compositionally biased region" description="Polar residues" evidence="1">
    <location>
        <begin position="1626"/>
        <end position="1641"/>
    </location>
</feature>
<feature type="region of interest" description="Disordered" evidence="1">
    <location>
        <begin position="3334"/>
        <end position="3377"/>
    </location>
</feature>
<feature type="compositionally biased region" description="Basic and acidic residues" evidence="1">
    <location>
        <begin position="182"/>
        <end position="192"/>
    </location>
</feature>
<feature type="compositionally biased region" description="Basic and acidic residues" evidence="1">
    <location>
        <begin position="732"/>
        <end position="741"/>
    </location>
</feature>
<feature type="compositionally biased region" description="Polar residues" evidence="1">
    <location>
        <begin position="1649"/>
        <end position="1669"/>
    </location>
</feature>
<feature type="compositionally biased region" description="Polar residues" evidence="1">
    <location>
        <begin position="1178"/>
        <end position="1191"/>
    </location>
</feature>
<feature type="compositionally biased region" description="Low complexity" evidence="1">
    <location>
        <begin position="2344"/>
        <end position="2370"/>
    </location>
</feature>
<feature type="region of interest" description="Disordered" evidence="1">
    <location>
        <begin position="136"/>
        <end position="208"/>
    </location>
</feature>
<feature type="compositionally biased region" description="Basic and acidic residues" evidence="1">
    <location>
        <begin position="933"/>
        <end position="952"/>
    </location>
</feature>
<feature type="region of interest" description="Disordered" evidence="1">
    <location>
        <begin position="2799"/>
        <end position="2819"/>
    </location>
</feature>
<feature type="compositionally biased region" description="Basic and acidic residues" evidence="1">
    <location>
        <begin position="625"/>
        <end position="640"/>
    </location>
</feature>
<feature type="compositionally biased region" description="Polar residues" evidence="1">
    <location>
        <begin position="258"/>
        <end position="281"/>
    </location>
</feature>
<feature type="compositionally biased region" description="Low complexity" evidence="1">
    <location>
        <begin position="910"/>
        <end position="930"/>
    </location>
</feature>
<feature type="region of interest" description="Disordered" evidence="1">
    <location>
        <begin position="2154"/>
        <end position="2246"/>
    </location>
</feature>
<accession>A0ABN7AUW1</accession>
<feature type="compositionally biased region" description="Polar residues" evidence="1">
    <location>
        <begin position="1200"/>
        <end position="1232"/>
    </location>
</feature>
<sequence length="3843" mass="426971">MWADTDDFGRKKEIRGRMYKLREQRLRDLYTGGVDRTQVTRKHQTTRHTESIGEQDFMSMKSKEIRDSESPTRDFSQAVVKTNTDNSGYWTSRQENANTTQQLEGGGIMRETVDASQGSGVIRGLDSETNLVLGSEDRHTVVSKNDDNSTYKAEELKHSSKMAATTMSNSGAVSSSKTENQNVEKSHEEKTSSDNSSTTKSWSSSSCTTSSKKIVSSSYQSSDTQNLKAITSDAIPLELEDSQLYSKRVDEVAKQLKTDSINQESRTSNVEQSQKSTSIITSKRYGQHTAEEVMNETSQVRDSTQKVSDSGAQRITRTEVTTSATSSDDKQSKANQIALAEPESTTAQESKTIVQQSHSDAVCKNEVVSSQATRAESVKSETESVTNHKIMTEIHKLDNYLSSHTPAPSTPASPRSTTDVAYWTIVSKDNRDNEFTYEPRSRDQDNQGPERPPSSPRSHEKVDKNLSNIDLPKGATEGQYVTTYQSHYTRPDRISIDNSPSHDYFASTLRTSPDRQTPSPTKKTASRSSLDRSSPERKWRQSPRTTSSPSVERASPDRPHSQPGQRSSPERKYRTSPSKSPERNAKKSPAKSPQRDVTRKSPAKSPERDVKERKHSTSSYTIERSSTESKKKSDVRTDTKPKRKFSSTQQKELTKIRASTPGSSPNSSPTRPRKVKDTSDSDSDTSQATFKKSKSDIVKSTDVCDSTVVKTVKQQKEESSEYFSEGSVTNEIVKRGKEPSPERSAFTPIKNFRTNPESGAFIVGEKRQIVLESEVVEKKVDQNRILTDVESAEIETAVEVTEVISENEDSVVDKKQITSPQVKTQAGPASPEKPDGKNVESRPGLAKPVQQSTESTVSEMNKTSVTKKSSAKGSTTKTKKEREELRRKAQTDSDTSRSASVSPERKVSSPKKSPGKPSQSPSRPSPQKTPVAEARKPSIKQDSKSPDRKQSRDGSLSPVRSIKSTKRTSKSPSTSPERSTSARSSPERKHTVSSSAKLSDFSSRTEERHTSVSKKSSSPQKTPPRLPDTFASKTPRRSSIPKSEKKLSPRNSKDNMQVKAGNRNTPHAQPAANQPALRPVQKTISQSPQKLKNSTVNRSLDIDQKRVAPKSSTTTRTVVTNKTTVKTTTTSNVSRASDVAKPIIQNGVRPAHPGTQRKPLATSNKKPASPATTPKRPSPQTSRPVTNTAKPTSKPAMTPTRVTPQKTIEKNPTSSLPSKSQVKTKPSMSLAKQDSKIKSKQFIEDEVHNVTSDLEDSVPPEYFDIEIVDTSRENIAQQKSGTKNTVLNARRVMNISQDRISHDRKLRKRDSIKDRDSPSLSSDDETDHAPSSTIKQEDYLNVVVQHPKSSRESSPGYTSERIPVSTTSDDGESNPRYADFVSEPEDVEIFDNLRGPRGPIPLREDLTQRIDEEEVDILSRTSVADKVNVFMEAAKQSKETPETHQPIEIDSSHSVRSAKTLFENISKTQATTSQTIKVVNIYENNSEPVPETPNGTTQTVNVEANDKIRLVTSTPKDVQERLSKHQDEVDEPLSTKKQTYQERTPVIEPVILKKKAYETLKKEETTLFKEREIDESRKTTRKDTPVPEPLDTTTKPSKKPFERKPSASSADVNSKKNFFERKVQEQSKTVLKNTRDSNVSSLDKHQAEAKTSVNLDSLMRSTVASSVRAQSPDKVHKPVERKRTAENLTDKKEDVPAGKGRNVDTHRETSPLRDPYTLKVERKTSAEFTSARPERRQSSQSNEVPSYLTKTSSKPVDNDFGSPAKVRDTSVKKVSTSEEAMAKSTGKFGVTLKKSSSKTKMLPSTSGPAEKKPVNKELVEIEEIMDLEILEAMLVKAVAYEERRRIRAQIRLVKKQLEDEHNRNGNRIPLATPTKTKAWPPKEKSPERNVSALISSRNVKADSSWTSSSRRSPERKPSTEIKQTSYKETITTSSRESPERKLSKPKPRESPERYVSNQRRSQSPERIVHYPSRSSPERKTSNQIDKKSSDSKDITTYQATVKTQSTRSVTTSEVKTTSATDSITSSYGVGPTDDNGRPLFGLRALRRTDTSKTLEDGEHHEEDVVIEEKSESRRTSATSGDILDSTGRPLFGGLKALQSETMPTQTNQLSELVDRNTRLVQGETRMESTKTVMTSHSSMTSDGKVSVKRNVVRGELSAKNGEEPVGRVTQSTYSYSKDDRTAVPQITSKTVTSHIGGRRDSGPKIEEITDGSPTTSQSSRRYSKEYTVEEDNSTSTDRRNSAGLNEDNVRTFTSLIRNKDSSARKSSLESEETVLRSSKTSDESTRKTLTRGDSIKALQHKYQQATEAANQPTSRNYPKAGLILRSNSLHAADDHTKLSSNMKQVSTSSVQSTTGTSDLDGTTVTSTQTRTSEDSRTVRTSTAPVGTRSKSTSQTSTTVSRTEATTPLGGPTSFLDNSNKVTGVQDILQRMRNADLVSETGDTTEDTEARALLNKFLGASVILQGMEQGMRAAATQSSTTLVNEANKKLVKATDQRNQDDIYDITDEHQLQILLDASSDYDERKKLRARLREVMAEKKGGSSEVAGEGGSRSRITPQEGECNVLQRMIGGGGFDDSGTESGEDLRHLNPEVVEEVKSALTRLEGVIPGLDPVKRDAVTQLVNSLQSCLQLVPQPPPVPPPRRFGSRKALRNRHTVGVTSEEIVQARKWVDQENLQRRESASSTESILSKVFRPVRFSPPAPLPEAAYTQMTLVRKMYHKPPLLRVGYFMEPTPQQGTLSYVEPEPAEQDTQQPAAVERSISDSSSIYDYDPSIHLFTPEQSVQIAVHKAAINKQIKIEDAKRRGSSEDGDVSSADEDEFQGVSSAKRLLQMASSDTEKKARFAVRTTKKLKMKRANTVDIPKPSKFYDYSSDDYGASADETRDDMGNRSSFKGFLASDFVPKTENDHKFLAFLKQVNEKSPTKVMSYNPSARGGKHWHNRFSSIKTAFEGPEKKQEELTSPSPAKLFWQNNQKQESKKSVEQKVAKLPWTVKSTEENGVVVGSLTVAKPGHINQFNHAPKSAFRPVEKAFAPSNRHSASGSVKQLVNHKFTVSQQASPDTKPKLGKPEVKSASANHISYKNDHDKLASFNQNAVATHKYYNIPSHVVSQEPERRTPSAFAPYKQKPEAIPPKNREEPVYKSYHSYHPPKFDAGELARKPEQYAPKVLTSTNDVFPVRYNSNPNHFKRPTSFHQPDNRQAMRHQENPNNNNYSVKQRAHDDFPQHHSQSNWVASGNGFEPQDNSKIGSFVPVIKPFASAYTEPKPQFPPSENHFTPAKNGNSTVHSSNINESNNMNMLPAHYNGNPTNQYSYNPEPKESAIPDNRVNSYKIAPQNHQAASGRNGQFQPEDQYPKNDVYFQPNVSESEPPGFVKDAPVNNYSQNGSYSLYSANHPELIKMQSEPIMDSAYQNPQSAPRHEAPILLNTTKDILVFSKPDNDVLSPLYEMYNKPMQQNTVYENPNMSENMPQSPQRMTIHPPDNHGRPTIGNSSISIFVNPVASPNAIADAAELNREVQNLTKIEDTRVLEIQDKHFSNNVANGPYLCNLRDASTINTDGEFVSNVLATSPGLRDSHYVSPRPVSKSPRLDGPTFLPPSQTPNSLGVNSAHNDHIFYNNTVSTKPPTSLRVHNDERPKTSSPYQNGRVHSQSPSPVRSSSSQILGPIGGVGSPDQECKAVSRVMGQAQCQTAVTINNRTRRRFEEPNKLDLRIQLTASARQRALSPTFPNVLQKSESWHQLVREQMHQAKQAPPAPSPSLPKIARAKSSHSLNQYKQYEATLQPDASLANKKITVSQYLSKKAKHSLSNKSRHKSLGNIATFDDEIEDVDEAFESIFQENNRKRNSK</sequence>
<feature type="region of interest" description="Disordered" evidence="1">
    <location>
        <begin position="3182"/>
        <end position="3245"/>
    </location>
</feature>
<feature type="compositionally biased region" description="Basic and acidic residues" evidence="1">
    <location>
        <begin position="136"/>
        <end position="158"/>
    </location>
</feature>
<feature type="compositionally biased region" description="Polar residues" evidence="1">
    <location>
        <begin position="3334"/>
        <end position="3347"/>
    </location>
</feature>
<feature type="region of interest" description="Disordered" evidence="1">
    <location>
        <begin position="2259"/>
        <end position="2293"/>
    </location>
</feature>
<feature type="region of interest" description="Disordered" evidence="1">
    <location>
        <begin position="2050"/>
        <end position="2087"/>
    </location>
</feature>
<feature type="compositionally biased region" description="Polar residues" evidence="1">
    <location>
        <begin position="1082"/>
        <end position="1098"/>
    </location>
</feature>
<feature type="compositionally biased region" description="Basic and acidic residues" evidence="1">
    <location>
        <begin position="2197"/>
        <end position="2207"/>
    </location>
</feature>
<evidence type="ECO:0000259" key="2">
    <source>
        <dbReference type="Pfam" id="PF12510"/>
    </source>
</evidence>
<evidence type="ECO:0000313" key="4">
    <source>
        <dbReference type="Proteomes" id="UP001307889"/>
    </source>
</evidence>
<feature type="compositionally biased region" description="Basic and acidic residues" evidence="1">
    <location>
        <begin position="1936"/>
        <end position="1952"/>
    </location>
</feature>
<feature type="compositionally biased region" description="Basic and acidic residues" evidence="1">
    <location>
        <begin position="593"/>
        <end position="612"/>
    </location>
</feature>
<keyword evidence="4" id="KW-1185">Reference proteome</keyword>
<feature type="compositionally biased region" description="Acidic residues" evidence="1">
    <location>
        <begin position="2807"/>
        <end position="2819"/>
    </location>
</feature>
<feature type="region of interest" description="Disordered" evidence="1">
    <location>
        <begin position="257"/>
        <end position="389"/>
    </location>
</feature>
<evidence type="ECO:0000313" key="3">
    <source>
        <dbReference type="EMBL" id="BES95099.1"/>
    </source>
</evidence>
<dbReference type="Pfam" id="PF12510">
    <property type="entry name" value="Smoothelin"/>
    <property type="match status" value="2"/>
</dbReference>
<feature type="region of interest" description="Disordered" evidence="1">
    <location>
        <begin position="2536"/>
        <end position="2555"/>
    </location>
</feature>
<feature type="compositionally biased region" description="Basic and acidic residues" evidence="1">
    <location>
        <begin position="1299"/>
        <end position="1317"/>
    </location>
</feature>
<feature type="region of interest" description="Disordered" evidence="1">
    <location>
        <begin position="3261"/>
        <end position="3321"/>
    </location>
</feature>
<feature type="compositionally biased region" description="Polar residues" evidence="1">
    <location>
        <begin position="3613"/>
        <end position="3622"/>
    </location>
</feature>
<feature type="compositionally biased region" description="Basic and acidic residues" evidence="1">
    <location>
        <begin position="431"/>
        <end position="445"/>
    </location>
</feature>
<proteinExistence type="predicted"/>
<feature type="region of interest" description="Disordered" evidence="1">
    <location>
        <begin position="1863"/>
        <end position="2035"/>
    </location>
</feature>
<feature type="compositionally biased region" description="Polar residues" evidence="1">
    <location>
        <begin position="2184"/>
        <end position="2193"/>
    </location>
</feature>
<gene>
    <name evidence="3" type="ORF">NTJ_07907</name>
</gene>
<feature type="compositionally biased region" description="Basic and acidic residues" evidence="1">
    <location>
        <begin position="529"/>
        <end position="539"/>
    </location>
</feature>
<feature type="compositionally biased region" description="Polar residues" evidence="1">
    <location>
        <begin position="508"/>
        <end position="528"/>
    </location>
</feature>
<feature type="compositionally biased region" description="Basic and acidic residues" evidence="1">
    <location>
        <begin position="2259"/>
        <end position="2268"/>
    </location>
</feature>
<feature type="compositionally biased region" description="Basic and acidic residues" evidence="1">
    <location>
        <begin position="878"/>
        <end position="895"/>
    </location>
</feature>
<feature type="compositionally biased region" description="Polar residues" evidence="1">
    <location>
        <begin position="1161"/>
        <end position="1172"/>
    </location>
</feature>
<feature type="compositionally biased region" description="Polar residues" evidence="1">
    <location>
        <begin position="295"/>
        <end position="326"/>
    </location>
</feature>
<feature type="compositionally biased region" description="Low complexity" evidence="1">
    <location>
        <begin position="3285"/>
        <end position="3296"/>
    </location>
</feature>
<feature type="compositionally biased region" description="Polar residues" evidence="1">
    <location>
        <begin position="992"/>
        <end position="1002"/>
    </location>
</feature>
<feature type="domain" description="Smoothelin" evidence="2">
    <location>
        <begin position="1819"/>
        <end position="1856"/>
    </location>
</feature>
<feature type="compositionally biased region" description="Polar residues" evidence="1">
    <location>
        <begin position="2211"/>
        <end position="2220"/>
    </location>
</feature>
<feature type="compositionally biased region" description="Polar residues" evidence="1">
    <location>
        <begin position="849"/>
        <end position="861"/>
    </location>
</feature>
<feature type="compositionally biased region" description="Basic and acidic residues" evidence="1">
    <location>
        <begin position="1571"/>
        <end position="1585"/>
    </location>
</feature>
<feature type="compositionally biased region" description="Low complexity" evidence="1">
    <location>
        <begin position="2387"/>
        <end position="2406"/>
    </location>
</feature>
<feature type="compositionally biased region" description="Polar residues" evidence="1">
    <location>
        <begin position="162"/>
        <end position="181"/>
    </location>
</feature>
<feature type="region of interest" description="Disordered" evidence="1">
    <location>
        <begin position="711"/>
        <end position="756"/>
    </location>
</feature>
<feature type="compositionally biased region" description="Low complexity" evidence="1">
    <location>
        <begin position="970"/>
        <end position="984"/>
    </location>
</feature>
<feature type="region of interest" description="Disordered" evidence="1">
    <location>
        <begin position="1296"/>
        <end position="1378"/>
    </location>
</feature>
<feature type="domain" description="Smoothelin" evidence="2">
    <location>
        <begin position="2495"/>
        <end position="2537"/>
    </location>
</feature>
<organism evidence="3 4">
    <name type="scientific">Nesidiocoris tenuis</name>
    <dbReference type="NCBI Taxonomy" id="355587"/>
    <lineage>
        <taxon>Eukaryota</taxon>
        <taxon>Metazoa</taxon>
        <taxon>Ecdysozoa</taxon>
        <taxon>Arthropoda</taxon>
        <taxon>Hexapoda</taxon>
        <taxon>Insecta</taxon>
        <taxon>Pterygota</taxon>
        <taxon>Neoptera</taxon>
        <taxon>Paraneoptera</taxon>
        <taxon>Hemiptera</taxon>
        <taxon>Heteroptera</taxon>
        <taxon>Panheteroptera</taxon>
        <taxon>Cimicomorpha</taxon>
        <taxon>Miridae</taxon>
        <taxon>Dicyphina</taxon>
        <taxon>Nesidiocoris</taxon>
    </lineage>
</organism>
<feature type="compositionally biased region" description="Basic and acidic residues" evidence="1">
    <location>
        <begin position="2050"/>
        <end position="2074"/>
    </location>
</feature>
<feature type="compositionally biased region" description="Polar residues" evidence="1">
    <location>
        <begin position="1994"/>
        <end position="2027"/>
    </location>
</feature>
<feature type="compositionally biased region" description="Basic and acidic residues" evidence="1">
    <location>
        <begin position="1671"/>
        <end position="1711"/>
    </location>
</feature>
<feature type="compositionally biased region" description="Low complexity" evidence="1">
    <location>
        <begin position="659"/>
        <end position="670"/>
    </location>
</feature>
<feature type="compositionally biased region" description="Basic and acidic residues" evidence="1">
    <location>
        <begin position="1975"/>
        <end position="1993"/>
    </location>
</feature>
<feature type="region of interest" description="Disordered" evidence="1">
    <location>
        <begin position="1571"/>
        <end position="1772"/>
    </location>
</feature>
<dbReference type="InterPro" id="IPR022189">
    <property type="entry name" value="SMTN"/>
</dbReference>
<feature type="region of interest" description="Disordered" evidence="1">
    <location>
        <begin position="1515"/>
        <end position="1541"/>
    </location>
</feature>
<dbReference type="EMBL" id="AP028914">
    <property type="protein sequence ID" value="BES95099.1"/>
    <property type="molecule type" value="Genomic_DNA"/>
</dbReference>
<feature type="region of interest" description="Disordered" evidence="1">
    <location>
        <begin position="491"/>
        <end position="699"/>
    </location>
</feature>
<feature type="compositionally biased region" description="Polar residues" evidence="1">
    <location>
        <begin position="1738"/>
        <end position="1755"/>
    </location>
</feature>
<feature type="region of interest" description="Disordered" evidence="1">
    <location>
        <begin position="3567"/>
        <end position="3671"/>
    </location>
</feature>
<feature type="compositionally biased region" description="Basic and acidic residues" evidence="1">
    <location>
        <begin position="1517"/>
        <end position="1527"/>
    </location>
</feature>
<feature type="compositionally biased region" description="Low complexity" evidence="1">
    <location>
        <begin position="3643"/>
        <end position="3658"/>
    </location>
</feature>
<feature type="compositionally biased region" description="Basic and acidic residues" evidence="1">
    <location>
        <begin position="1042"/>
        <end position="1053"/>
    </location>
</feature>
<feature type="compositionally biased region" description="Polar residues" evidence="1">
    <location>
        <begin position="1921"/>
        <end position="1935"/>
    </location>
</feature>
<feature type="compositionally biased region" description="Polar residues" evidence="1">
    <location>
        <begin position="343"/>
        <end position="359"/>
    </location>
</feature>
<feature type="compositionally biased region" description="Basic and acidic residues" evidence="1">
    <location>
        <begin position="1613"/>
        <end position="1625"/>
    </location>
</feature>
<feature type="compositionally biased region" description="Low complexity" evidence="1">
    <location>
        <begin position="862"/>
        <end position="876"/>
    </location>
</feature>
<evidence type="ECO:0000256" key="1">
    <source>
        <dbReference type="SAM" id="MobiDB-lite"/>
    </source>
</evidence>
<feature type="region of interest" description="Disordered" evidence="1">
    <location>
        <begin position="431"/>
        <end position="478"/>
    </location>
</feature>
<protein>
    <submittedName>
        <fullName evidence="3">Smoothelin-like 2</fullName>
    </submittedName>
</protein>
<reference evidence="3 4" key="1">
    <citation type="submission" date="2023-09" db="EMBL/GenBank/DDBJ databases">
        <title>Nesidiocoris tenuis whole genome shotgun sequence.</title>
        <authorList>
            <person name="Shibata T."/>
            <person name="Shimoda M."/>
            <person name="Kobayashi T."/>
            <person name="Uehara T."/>
        </authorList>
    </citation>
    <scope>NUCLEOTIDE SEQUENCE [LARGE SCALE GENOMIC DNA]</scope>
    <source>
        <strain evidence="3 4">Japan</strain>
    </source>
</reference>
<dbReference type="Proteomes" id="UP001307889">
    <property type="component" value="Chromosome 6"/>
</dbReference>
<feature type="compositionally biased region" description="Low complexity" evidence="1">
    <location>
        <begin position="1111"/>
        <end position="1135"/>
    </location>
</feature>
<feature type="region of interest" description="Disordered" evidence="1">
    <location>
        <begin position="2337"/>
        <end position="2418"/>
    </location>
</feature>
<feature type="compositionally biased region" description="Low complexity" evidence="1">
    <location>
        <begin position="193"/>
        <end position="208"/>
    </location>
</feature>
<feature type="region of interest" description="Disordered" evidence="1">
    <location>
        <begin position="805"/>
        <end position="1237"/>
    </location>
</feature>
<feature type="compositionally biased region" description="Polar residues" evidence="1">
    <location>
        <begin position="3597"/>
        <end position="3606"/>
    </location>
</feature>